<keyword evidence="3" id="KW-0238">DNA-binding</keyword>
<keyword evidence="2" id="KW-0812">Transmembrane</keyword>
<comment type="similarity">
    <text evidence="1">Belongs to the bactofilin family.</text>
</comment>
<proteinExistence type="inferred from homology"/>
<dbReference type="PATRIC" id="fig|545.12.peg.4916"/>
<evidence type="ECO:0000313" key="3">
    <source>
        <dbReference type="EMBL" id="CDZ86631.1"/>
    </source>
</evidence>
<reference evidence="3" key="1">
    <citation type="submission" date="2014-06" db="EMBL/GenBank/DDBJ databases">
        <authorList>
            <person name="Urmite Genomes Urmite Genomes"/>
        </authorList>
    </citation>
    <scope>NUCLEOTIDE SEQUENCE</scope>
</reference>
<name>A0A078LNC6_CITKO</name>
<organism evidence="3">
    <name type="scientific">Citrobacter koseri</name>
    <name type="common">Citrobacter diversus</name>
    <dbReference type="NCBI Taxonomy" id="545"/>
    <lineage>
        <taxon>Bacteria</taxon>
        <taxon>Pseudomonadati</taxon>
        <taxon>Pseudomonadota</taxon>
        <taxon>Gammaproteobacteria</taxon>
        <taxon>Enterobacterales</taxon>
        <taxon>Enterobacteriaceae</taxon>
        <taxon>Citrobacter</taxon>
    </lineage>
</organism>
<keyword evidence="2" id="KW-1133">Transmembrane helix</keyword>
<dbReference type="PANTHER" id="PTHR35024:SF4">
    <property type="entry name" value="POLYMER-FORMING CYTOSKELETAL PROTEIN"/>
    <property type="match status" value="1"/>
</dbReference>
<feature type="transmembrane region" description="Helical" evidence="2">
    <location>
        <begin position="16"/>
        <end position="34"/>
    </location>
</feature>
<evidence type="ECO:0000256" key="1">
    <source>
        <dbReference type="ARBA" id="ARBA00044755"/>
    </source>
</evidence>
<dbReference type="GO" id="GO:0003677">
    <property type="term" value="F:DNA binding"/>
    <property type="evidence" value="ECO:0007669"/>
    <property type="project" value="UniProtKB-KW"/>
</dbReference>
<evidence type="ECO:0000256" key="2">
    <source>
        <dbReference type="SAM" id="Phobius"/>
    </source>
</evidence>
<dbReference type="EMBL" id="LK931337">
    <property type="protein sequence ID" value="CDZ86631.1"/>
    <property type="molecule type" value="Genomic_DNA"/>
</dbReference>
<dbReference type="InterPro" id="IPR007607">
    <property type="entry name" value="BacA/B"/>
</dbReference>
<dbReference type="Pfam" id="PF04519">
    <property type="entry name" value="Bactofilin"/>
    <property type="match status" value="1"/>
</dbReference>
<dbReference type="AlphaFoldDB" id="A0A078LNC6"/>
<dbReference type="PANTHER" id="PTHR35024">
    <property type="entry name" value="HYPOTHETICAL CYTOSOLIC PROTEIN"/>
    <property type="match status" value="1"/>
</dbReference>
<sequence>MCIEGKKRLQKEDYNCLWLIWLIWALLLFLSTISDELWTIQALLFLVFMVLVCIFLYGMRNTVCNMFRINKKQTFAEPQNKVTFVSSKTSFSGTLNSDSDVTIEGCFDGDIVCESSVNINYGCCFVGEIRAKIIVINGSVEGKCIADCITIQSQGKFYGDILSNALSIERGGQFIGQSQQSDTILLDKSNFSETKLLEIRKGG</sequence>
<accession>A0A078LNC6</accession>
<gene>
    <name evidence="3" type="ORF">BN1086_04882</name>
</gene>
<keyword evidence="2" id="KW-0472">Membrane</keyword>
<feature type="transmembrane region" description="Helical" evidence="2">
    <location>
        <begin position="40"/>
        <end position="59"/>
    </location>
</feature>
<protein>
    <submittedName>
        <fullName evidence="3">Inner membrane DNA-binding protein</fullName>
    </submittedName>
</protein>